<keyword evidence="2" id="KW-1185">Reference proteome</keyword>
<accession>A0A9N8MR61</accession>
<gene>
    <name evidence="1" type="ORF">CHRY9390_03265</name>
</gene>
<organism evidence="1 2">
    <name type="scientific">Chryseobacterium aquaeductus</name>
    <dbReference type="NCBI Taxonomy" id="2675056"/>
    <lineage>
        <taxon>Bacteria</taxon>
        <taxon>Pseudomonadati</taxon>
        <taxon>Bacteroidota</taxon>
        <taxon>Flavobacteriia</taxon>
        <taxon>Flavobacteriales</taxon>
        <taxon>Weeksellaceae</taxon>
        <taxon>Chryseobacterium group</taxon>
        <taxon>Chryseobacterium</taxon>
    </lineage>
</organism>
<dbReference type="RefSeq" id="WP_162089534.1">
    <property type="nucleotide sequence ID" value="NZ_CAJIMS010000002.1"/>
</dbReference>
<evidence type="ECO:0000313" key="1">
    <source>
        <dbReference type="EMBL" id="CAD7823576.1"/>
    </source>
</evidence>
<dbReference type="Proteomes" id="UP000662618">
    <property type="component" value="Unassembled WGS sequence"/>
</dbReference>
<protein>
    <submittedName>
        <fullName evidence="1">Uncharacterized protein</fullName>
    </submittedName>
</protein>
<comment type="caution">
    <text evidence="1">The sequence shown here is derived from an EMBL/GenBank/DDBJ whole genome shotgun (WGS) entry which is preliminary data.</text>
</comment>
<dbReference type="EMBL" id="CAJIMS010000002">
    <property type="protein sequence ID" value="CAD7823576.1"/>
    <property type="molecule type" value="Genomic_DNA"/>
</dbReference>
<reference evidence="1" key="1">
    <citation type="submission" date="2020-12" db="EMBL/GenBank/DDBJ databases">
        <authorList>
            <person name="Rodrigo-Torres L."/>
            <person name="Arahal R. D."/>
            <person name="Lucena T."/>
        </authorList>
    </citation>
    <scope>NUCLEOTIDE SEQUENCE</scope>
    <source>
        <strain evidence="1">CECT 9390</strain>
    </source>
</reference>
<evidence type="ECO:0000313" key="2">
    <source>
        <dbReference type="Proteomes" id="UP000662618"/>
    </source>
</evidence>
<sequence>MDKIAKIYDKTLNDLLPEGMTVINNNNGEYSNNAGYIVNQYLSEKVVEQYEIRLKEKDEQIALLKSLLEK</sequence>
<proteinExistence type="predicted"/>
<name>A0A9N8MR61_9FLAO</name>
<dbReference type="AlphaFoldDB" id="A0A9N8MR61"/>